<dbReference type="Pfam" id="PF01223">
    <property type="entry name" value="Endonuclease_NS"/>
    <property type="match status" value="1"/>
</dbReference>
<dbReference type="GO" id="GO:0004521">
    <property type="term" value="F:RNA endonuclease activity"/>
    <property type="evidence" value="ECO:0007669"/>
    <property type="project" value="TreeGrafter"/>
</dbReference>
<keyword evidence="3" id="KW-0255">Endonuclease</keyword>
<keyword evidence="6" id="KW-0732">Signal</keyword>
<evidence type="ECO:0000256" key="2">
    <source>
        <dbReference type="ARBA" id="ARBA00022722"/>
    </source>
</evidence>
<dbReference type="Proteomes" id="UP001153620">
    <property type="component" value="Chromosome 2"/>
</dbReference>
<dbReference type="GO" id="GO:0003676">
    <property type="term" value="F:nucleic acid binding"/>
    <property type="evidence" value="ECO:0007669"/>
    <property type="project" value="InterPro"/>
</dbReference>
<evidence type="ECO:0000256" key="4">
    <source>
        <dbReference type="PIRSR" id="PIRSR640255-1"/>
    </source>
</evidence>
<gene>
    <name evidence="9" type="ORF">CHIRRI_LOCUS8908</name>
</gene>
<dbReference type="InterPro" id="IPR044929">
    <property type="entry name" value="DNA/RNA_non-sp_Endonuclease_sf"/>
</dbReference>
<evidence type="ECO:0000256" key="6">
    <source>
        <dbReference type="SAM" id="SignalP"/>
    </source>
</evidence>
<feature type="domain" description="DNA/RNA non-specific endonuclease/pyrophosphatase/phosphodiesterase" evidence="8">
    <location>
        <begin position="152"/>
        <end position="381"/>
    </location>
</feature>
<feature type="active site" description="Proton acceptor" evidence="4">
    <location>
        <position position="239"/>
    </location>
</feature>
<dbReference type="PANTHER" id="PTHR13966">
    <property type="entry name" value="ENDONUCLEASE RELATED"/>
    <property type="match status" value="1"/>
</dbReference>
<dbReference type="InterPro" id="IPR020821">
    <property type="entry name" value="ENPP1-3/EXOG-like_nuc-like"/>
</dbReference>
<dbReference type="SUPFAM" id="SSF54060">
    <property type="entry name" value="His-Me finger endonucleases"/>
    <property type="match status" value="1"/>
</dbReference>
<dbReference type="InterPro" id="IPR001604">
    <property type="entry name" value="Endo_G_ENPP1-like_dom"/>
</dbReference>
<keyword evidence="5" id="KW-0479">Metal-binding</keyword>
<dbReference type="GO" id="GO:0005743">
    <property type="term" value="C:mitochondrial inner membrane"/>
    <property type="evidence" value="ECO:0007669"/>
    <property type="project" value="TreeGrafter"/>
</dbReference>
<dbReference type="InterPro" id="IPR040255">
    <property type="entry name" value="Non-specific_endonuclease"/>
</dbReference>
<evidence type="ECO:0000259" key="7">
    <source>
        <dbReference type="SMART" id="SM00477"/>
    </source>
</evidence>
<dbReference type="AlphaFoldDB" id="A0A9N9RZJ2"/>
<dbReference type="GO" id="GO:0000014">
    <property type="term" value="F:single-stranded DNA endodeoxyribonuclease activity"/>
    <property type="evidence" value="ECO:0007669"/>
    <property type="project" value="TreeGrafter"/>
</dbReference>
<name>A0A9N9RZJ2_9DIPT</name>
<dbReference type="OrthoDB" id="8194122at2759"/>
<dbReference type="PANTHER" id="PTHR13966:SF17">
    <property type="entry name" value="ENDONUCLEASE-RELATED"/>
    <property type="match status" value="1"/>
</dbReference>
<dbReference type="SMART" id="SM00892">
    <property type="entry name" value="Endonuclease_NS"/>
    <property type="match status" value="1"/>
</dbReference>
<keyword evidence="2" id="KW-0540">Nuclease</keyword>
<dbReference type="EMBL" id="OU895878">
    <property type="protein sequence ID" value="CAG9806043.1"/>
    <property type="molecule type" value="Genomic_DNA"/>
</dbReference>
<dbReference type="InterPro" id="IPR044925">
    <property type="entry name" value="His-Me_finger_sf"/>
</dbReference>
<evidence type="ECO:0000313" key="10">
    <source>
        <dbReference type="Proteomes" id="UP001153620"/>
    </source>
</evidence>
<feature type="signal peptide" evidence="6">
    <location>
        <begin position="1"/>
        <end position="24"/>
    </location>
</feature>
<evidence type="ECO:0000259" key="8">
    <source>
        <dbReference type="SMART" id="SM00892"/>
    </source>
</evidence>
<dbReference type="GO" id="GO:0046872">
    <property type="term" value="F:metal ion binding"/>
    <property type="evidence" value="ECO:0007669"/>
    <property type="project" value="UniProtKB-KW"/>
</dbReference>
<dbReference type="GO" id="GO:0006309">
    <property type="term" value="P:apoptotic DNA fragmentation"/>
    <property type="evidence" value="ECO:0007669"/>
    <property type="project" value="TreeGrafter"/>
</dbReference>
<proteinExistence type="inferred from homology"/>
<evidence type="ECO:0000313" key="9">
    <source>
        <dbReference type="EMBL" id="CAG9806043.1"/>
    </source>
</evidence>
<feature type="domain" description="ENPP1-3/EXOG-like endonuclease/phosphodiesterase" evidence="7">
    <location>
        <begin position="159"/>
        <end position="369"/>
    </location>
</feature>
<evidence type="ECO:0000256" key="1">
    <source>
        <dbReference type="ARBA" id="ARBA00010052"/>
    </source>
</evidence>
<dbReference type="SMART" id="SM00477">
    <property type="entry name" value="NUC"/>
    <property type="match status" value="1"/>
</dbReference>
<reference evidence="9" key="2">
    <citation type="submission" date="2022-10" db="EMBL/GenBank/DDBJ databases">
        <authorList>
            <consortium name="ENA_rothamsted_submissions"/>
            <consortium name="culmorum"/>
            <person name="King R."/>
        </authorList>
    </citation>
    <scope>NUCLEOTIDE SEQUENCE</scope>
</reference>
<evidence type="ECO:0000256" key="3">
    <source>
        <dbReference type="ARBA" id="ARBA00022759"/>
    </source>
</evidence>
<dbReference type="GO" id="GO:0005634">
    <property type="term" value="C:nucleus"/>
    <property type="evidence" value="ECO:0007669"/>
    <property type="project" value="TreeGrafter"/>
</dbReference>
<reference evidence="9" key="1">
    <citation type="submission" date="2022-01" db="EMBL/GenBank/DDBJ databases">
        <authorList>
            <person name="King R."/>
        </authorList>
    </citation>
    <scope>NUCLEOTIDE SEQUENCE</scope>
</reference>
<keyword evidence="10" id="KW-1185">Reference proteome</keyword>
<keyword evidence="3" id="KW-0378">Hydrolase</keyword>
<sequence>MNINSRRIFNLIILLSISVHEIQCQCTIDIRTDLNRSSSNIREPVILKYSGDQYKLMVPDDGELKFKKGETALIACTSEARPNSLTFNNKQSATIICSSGNKFNINNQQYTVSEFNECSASITGNVLNRNRKCGSDGAFINIGFQLTDGRGFVNLIDICYAKKRASAIYSAHVVQGNSIKNSMKSSQRPSTFKTVEVPTNIQVASSFTKASQMKRFTDIFGSAEKASEYLDKTFLARGHLAPDGDMIFVSWQWSTYYYINVVPQWQSINNGNWKHIESVVRSKAAQLKYDLVVFTGGFDVLKLNNKKITLASDGLEVPKWSWKVVLDSQNKNGIAFATYNNPFATNVNNLCNDICDENGWNWKERKNYSKGYTICCDVGDIMRIVSDIPPEAKSNGILQK</sequence>
<feature type="binding site" evidence="5">
    <location>
        <position position="269"/>
    </location>
    <ligand>
        <name>Mg(2+)</name>
        <dbReference type="ChEBI" id="CHEBI:18420"/>
        <note>catalytic</note>
    </ligand>
</feature>
<dbReference type="Gene3D" id="3.40.570.10">
    <property type="entry name" value="Extracellular Endonuclease, subunit A"/>
    <property type="match status" value="1"/>
</dbReference>
<organism evidence="9 10">
    <name type="scientific">Chironomus riparius</name>
    <dbReference type="NCBI Taxonomy" id="315576"/>
    <lineage>
        <taxon>Eukaryota</taxon>
        <taxon>Metazoa</taxon>
        <taxon>Ecdysozoa</taxon>
        <taxon>Arthropoda</taxon>
        <taxon>Hexapoda</taxon>
        <taxon>Insecta</taxon>
        <taxon>Pterygota</taxon>
        <taxon>Neoptera</taxon>
        <taxon>Endopterygota</taxon>
        <taxon>Diptera</taxon>
        <taxon>Nematocera</taxon>
        <taxon>Chironomoidea</taxon>
        <taxon>Chironomidae</taxon>
        <taxon>Chironominae</taxon>
        <taxon>Chironomus</taxon>
    </lineage>
</organism>
<protein>
    <submittedName>
        <fullName evidence="9">Uncharacterized protein</fullName>
    </submittedName>
</protein>
<comment type="similarity">
    <text evidence="1">Belongs to the DNA/RNA non-specific endonuclease family.</text>
</comment>
<feature type="chain" id="PRO_5040444687" evidence="6">
    <location>
        <begin position="25"/>
        <end position="400"/>
    </location>
</feature>
<accession>A0A9N9RZJ2</accession>
<evidence type="ECO:0000256" key="5">
    <source>
        <dbReference type="PIRSR" id="PIRSR640255-2"/>
    </source>
</evidence>